<evidence type="ECO:0000313" key="2">
    <source>
        <dbReference type="Proteomes" id="UP000229434"/>
    </source>
</evidence>
<protein>
    <submittedName>
        <fullName evidence="1">Uncharacterized protein</fullName>
    </submittedName>
</protein>
<proteinExistence type="predicted"/>
<reference evidence="1 2" key="1">
    <citation type="journal article" date="2017" name="MBio">
        <title>Type VI secretion-mediated competition in the bee gut microbiome.</title>
        <authorList>
            <person name="Steele M.I."/>
            <person name="Kwong W.K."/>
            <person name="Powell J.E."/>
            <person name="Whiteley M."/>
            <person name="Moran N.A."/>
        </authorList>
    </citation>
    <scope>NUCLEOTIDE SEQUENCE [LARGE SCALE GENOMIC DNA]</scope>
    <source>
        <strain evidence="1 2">Nev3CBA3</strain>
    </source>
</reference>
<dbReference type="Proteomes" id="UP000229434">
    <property type="component" value="Unassembled WGS sequence"/>
</dbReference>
<accession>A0A2N9XVF6</accession>
<organism evidence="1 2">
    <name type="scientific">Snodgrassella alvi</name>
    <dbReference type="NCBI Taxonomy" id="1196083"/>
    <lineage>
        <taxon>Bacteria</taxon>
        <taxon>Pseudomonadati</taxon>
        <taxon>Pseudomonadota</taxon>
        <taxon>Betaproteobacteria</taxon>
        <taxon>Neisseriales</taxon>
        <taxon>Neisseriaceae</taxon>
        <taxon>Snodgrassella</taxon>
    </lineage>
</organism>
<gene>
    <name evidence="1" type="ORF">BHC49_10280</name>
</gene>
<dbReference type="RefSeq" id="WP_100138030.1">
    <property type="nucleotide sequence ID" value="NZ_MEIS01000122.1"/>
</dbReference>
<evidence type="ECO:0000313" key="1">
    <source>
        <dbReference type="EMBL" id="PIT53546.1"/>
    </source>
</evidence>
<comment type="caution">
    <text evidence="1">The sequence shown here is derived from an EMBL/GenBank/DDBJ whole genome shotgun (WGS) entry which is preliminary data.</text>
</comment>
<dbReference type="EMBL" id="MEIS01000122">
    <property type="protein sequence ID" value="PIT53546.1"/>
    <property type="molecule type" value="Genomic_DNA"/>
</dbReference>
<dbReference type="AlphaFoldDB" id="A0A2N9XVF6"/>
<dbReference type="OrthoDB" id="529575at2"/>
<name>A0A2N9XVF6_9NEIS</name>
<sequence length="184" mass="21784">MTQNNDNVPMSKLFLQYQLFGYNIMAYLSKSLATATLGEIDHQAVNNIDGCYQKIIFPDQTSIRYTTWRYGRPFYIILFNPQNKYLFELDLSRLVCIENRFSWYLAIPTNPDSRKILTDILQQVQLPFEYKAWVEAQKIMLKHGKVVFKEGFLFLEDNSWMNYWKKLAVLVQAVMRKHNIANYG</sequence>